<evidence type="ECO:0000256" key="1">
    <source>
        <dbReference type="SAM" id="Phobius"/>
    </source>
</evidence>
<keyword evidence="3" id="KW-1185">Reference proteome</keyword>
<dbReference type="AlphaFoldDB" id="A0A9P0TE48"/>
<reference evidence="2" key="1">
    <citation type="submission" date="2022-05" db="EMBL/GenBank/DDBJ databases">
        <authorList>
            <person name="Okamura Y."/>
        </authorList>
    </citation>
    <scope>NUCLEOTIDE SEQUENCE</scope>
</reference>
<evidence type="ECO:0000313" key="2">
    <source>
        <dbReference type="EMBL" id="CAH4027160.1"/>
    </source>
</evidence>
<feature type="transmembrane region" description="Helical" evidence="1">
    <location>
        <begin position="71"/>
        <end position="90"/>
    </location>
</feature>
<name>A0A9P0TE48_PIEBR</name>
<gene>
    <name evidence="2" type="ORF">PIBRA_LOCUS4524</name>
</gene>
<proteinExistence type="predicted"/>
<protein>
    <submittedName>
        <fullName evidence="2">Uncharacterized protein</fullName>
    </submittedName>
</protein>
<keyword evidence="1" id="KW-0472">Membrane</keyword>
<sequence length="248" mass="28674">MWFTAMNNHVEETKIEPVDKQPKIKQSFSAKISRHNTIPLFMKDACSVLDIFTKPDIHRKPHKNKMDYDNGISTIGITVFLVILVLNAAMDAFREKSEMKEKENTEGRRQSLAEFANKRPLRRESSRFGFQLFQISETETKTEENQTRKTRPYLRGESINSYLSDKKTHSETAPASIGDINEPKLLKRQSIARLIGARPIPMIRRSSFPVLPLNPDVQALMHPNRQASFDSDDEADGKCRRIRIIRRY</sequence>
<dbReference type="Proteomes" id="UP001152562">
    <property type="component" value="Unassembled WGS sequence"/>
</dbReference>
<dbReference type="EMBL" id="CALOZG010000005">
    <property type="protein sequence ID" value="CAH4027160.1"/>
    <property type="molecule type" value="Genomic_DNA"/>
</dbReference>
<comment type="caution">
    <text evidence="2">The sequence shown here is derived from an EMBL/GenBank/DDBJ whole genome shotgun (WGS) entry which is preliminary data.</text>
</comment>
<accession>A0A9P0TE48</accession>
<keyword evidence="1" id="KW-0812">Transmembrane</keyword>
<organism evidence="2 3">
    <name type="scientific">Pieris brassicae</name>
    <name type="common">White butterfly</name>
    <name type="synonym">Large white butterfly</name>
    <dbReference type="NCBI Taxonomy" id="7116"/>
    <lineage>
        <taxon>Eukaryota</taxon>
        <taxon>Metazoa</taxon>
        <taxon>Ecdysozoa</taxon>
        <taxon>Arthropoda</taxon>
        <taxon>Hexapoda</taxon>
        <taxon>Insecta</taxon>
        <taxon>Pterygota</taxon>
        <taxon>Neoptera</taxon>
        <taxon>Endopterygota</taxon>
        <taxon>Lepidoptera</taxon>
        <taxon>Glossata</taxon>
        <taxon>Ditrysia</taxon>
        <taxon>Papilionoidea</taxon>
        <taxon>Pieridae</taxon>
        <taxon>Pierinae</taxon>
        <taxon>Pieris</taxon>
    </lineage>
</organism>
<evidence type="ECO:0000313" key="3">
    <source>
        <dbReference type="Proteomes" id="UP001152562"/>
    </source>
</evidence>
<keyword evidence="1" id="KW-1133">Transmembrane helix</keyword>